<reference evidence="8 9" key="2">
    <citation type="journal article" date="2024" name="Int. J. Syst. Evol. Microbiol.">
        <title>Promethearchaeum syntrophicum gen. nov., sp. nov., an anaerobic, obligately syntrophic archaeon, the first isolate of the lineage 'Asgard' archaea, and proposal of the new archaeal phylum Promethearchaeota phyl. nov. and kingdom Promethearchaeati regn. nov.</title>
        <authorList>
            <person name="Imachi H."/>
            <person name="Nobu M.K."/>
            <person name="Kato S."/>
            <person name="Takaki Y."/>
            <person name="Miyazaki M."/>
            <person name="Miyata M."/>
            <person name="Ogawara M."/>
            <person name="Saito Y."/>
            <person name="Sakai S."/>
            <person name="Tahara Y.O."/>
            <person name="Takano Y."/>
            <person name="Tasumi E."/>
            <person name="Uematsu K."/>
            <person name="Yoshimura T."/>
            <person name="Itoh T."/>
            <person name="Ohkuma M."/>
            <person name="Takai K."/>
        </authorList>
    </citation>
    <scope>NUCLEOTIDE SEQUENCE [LARGE SCALE GENOMIC DNA]</scope>
    <source>
        <strain evidence="8 9">MK-D1</strain>
    </source>
</reference>
<organism evidence="8 9">
    <name type="scientific">Promethearchaeum syntrophicum</name>
    <dbReference type="NCBI Taxonomy" id="2594042"/>
    <lineage>
        <taxon>Archaea</taxon>
        <taxon>Promethearchaeati</taxon>
        <taxon>Promethearchaeota</taxon>
        <taxon>Promethearchaeia</taxon>
        <taxon>Promethearchaeales</taxon>
        <taxon>Promethearchaeaceae</taxon>
        <taxon>Promethearchaeum</taxon>
    </lineage>
</organism>
<evidence type="ECO:0000256" key="1">
    <source>
        <dbReference type="ARBA" id="ARBA00004141"/>
    </source>
</evidence>
<evidence type="ECO:0000313" key="8">
    <source>
        <dbReference type="EMBL" id="QEE14554.1"/>
    </source>
</evidence>
<feature type="transmembrane region" description="Helical" evidence="5">
    <location>
        <begin position="73"/>
        <end position="92"/>
    </location>
</feature>
<feature type="domain" description="TM2" evidence="6">
    <location>
        <begin position="69"/>
        <end position="116"/>
    </location>
</feature>
<sequence>MIKIAKYCPNCGAPITSDGKFCESCGTPIEPPQQPQPVYAQPPPVYAQPQSNYNQRYVNENYPNSDVSPKSQGVLIILWFFGGYLGLHHFYAGKIGMGFLYLCTGGLFGIGWLIDICAVVGGTFTDEFGRPIVN</sequence>
<accession>A0A5B9D632</accession>
<dbReference type="InterPro" id="IPR050932">
    <property type="entry name" value="TM2D1-3-like"/>
</dbReference>
<dbReference type="Pfam" id="PF05154">
    <property type="entry name" value="TM2"/>
    <property type="match status" value="1"/>
</dbReference>
<dbReference type="RefSeq" id="WP_162306514.1">
    <property type="nucleotide sequence ID" value="NZ_CP042905.2"/>
</dbReference>
<dbReference type="KEGG" id="psyt:DSAG12_00367"/>
<evidence type="ECO:0000259" key="6">
    <source>
        <dbReference type="Pfam" id="PF05154"/>
    </source>
</evidence>
<evidence type="ECO:0000256" key="2">
    <source>
        <dbReference type="ARBA" id="ARBA00022692"/>
    </source>
</evidence>
<dbReference type="PANTHER" id="PTHR21016:SF25">
    <property type="entry name" value="TM2 DOMAIN-CONTAINING PROTEIN DDB_G0277895-RELATED"/>
    <property type="match status" value="1"/>
</dbReference>
<gene>
    <name evidence="8" type="ORF">DSAG12_00367</name>
</gene>
<evidence type="ECO:0000256" key="5">
    <source>
        <dbReference type="SAM" id="Phobius"/>
    </source>
</evidence>
<keyword evidence="3 5" id="KW-1133">Transmembrane helix</keyword>
<dbReference type="Pfam" id="PF13248">
    <property type="entry name" value="Zn_ribbon_3"/>
    <property type="match status" value="1"/>
</dbReference>
<feature type="domain" description="Putative zinc-ribbon" evidence="7">
    <location>
        <begin position="6"/>
        <end position="29"/>
    </location>
</feature>
<feature type="transmembrane region" description="Helical" evidence="5">
    <location>
        <begin position="99"/>
        <end position="124"/>
    </location>
</feature>
<evidence type="ECO:0000259" key="7">
    <source>
        <dbReference type="Pfam" id="PF13248"/>
    </source>
</evidence>
<comment type="subcellular location">
    <subcellularLocation>
        <location evidence="1">Membrane</location>
        <topology evidence="1">Multi-pass membrane protein</topology>
    </subcellularLocation>
</comment>
<dbReference type="OrthoDB" id="44258at2157"/>
<dbReference type="AlphaFoldDB" id="A0A5B9D632"/>
<dbReference type="Proteomes" id="UP000321408">
    <property type="component" value="Chromosome"/>
</dbReference>
<dbReference type="PANTHER" id="PTHR21016">
    <property type="entry name" value="BETA-AMYLOID BINDING PROTEIN-RELATED"/>
    <property type="match status" value="1"/>
</dbReference>
<evidence type="ECO:0000256" key="3">
    <source>
        <dbReference type="ARBA" id="ARBA00022989"/>
    </source>
</evidence>
<dbReference type="InterPro" id="IPR059113">
    <property type="entry name" value="Znf_ribbon"/>
</dbReference>
<dbReference type="GeneID" id="41328369"/>
<dbReference type="EMBL" id="CP042905">
    <property type="protein sequence ID" value="QEE14554.1"/>
    <property type="molecule type" value="Genomic_DNA"/>
</dbReference>
<evidence type="ECO:0000256" key="4">
    <source>
        <dbReference type="ARBA" id="ARBA00023136"/>
    </source>
</evidence>
<protein>
    <submittedName>
        <fullName evidence="8">NINE protein</fullName>
    </submittedName>
</protein>
<keyword evidence="9" id="KW-1185">Reference proteome</keyword>
<dbReference type="GO" id="GO:0016020">
    <property type="term" value="C:membrane"/>
    <property type="evidence" value="ECO:0007669"/>
    <property type="project" value="UniProtKB-SubCell"/>
</dbReference>
<proteinExistence type="predicted"/>
<name>A0A5B9D632_9ARCH</name>
<evidence type="ECO:0000313" key="9">
    <source>
        <dbReference type="Proteomes" id="UP000321408"/>
    </source>
</evidence>
<dbReference type="InterPro" id="IPR007829">
    <property type="entry name" value="TM2"/>
</dbReference>
<keyword evidence="4 5" id="KW-0472">Membrane</keyword>
<keyword evidence="2 5" id="KW-0812">Transmembrane</keyword>
<reference evidence="8 9" key="1">
    <citation type="journal article" date="2020" name="Nature">
        <title>Isolation of an archaeon at the prokaryote-eukaryote interface.</title>
        <authorList>
            <person name="Imachi H."/>
            <person name="Nobu M.K."/>
            <person name="Nakahara N."/>
            <person name="Morono Y."/>
            <person name="Ogawara M."/>
            <person name="Takaki Y."/>
            <person name="Takano Y."/>
            <person name="Uematsu K."/>
            <person name="Ikuta T."/>
            <person name="Ito M."/>
            <person name="Matsui Y."/>
            <person name="Miyazaki M."/>
            <person name="Murata K."/>
            <person name="Saito Y."/>
            <person name="Sakai S."/>
            <person name="Song C."/>
            <person name="Tasumi E."/>
            <person name="Yamanaka Y."/>
            <person name="Yamaguchi T."/>
            <person name="Kamagata Y."/>
            <person name="Tamaki H."/>
            <person name="Takai K."/>
        </authorList>
    </citation>
    <scope>NUCLEOTIDE SEQUENCE [LARGE SCALE GENOMIC DNA]</scope>
    <source>
        <strain evidence="8 9">MK-D1</strain>
    </source>
</reference>